<dbReference type="PANTHER" id="PTHR31297">
    <property type="entry name" value="GLUCAN ENDO-1,6-BETA-GLUCOSIDASE B"/>
    <property type="match status" value="1"/>
</dbReference>
<accession>A0ABU1N494</accession>
<keyword evidence="3 4" id="KW-0326">Glycosidase</keyword>
<keyword evidence="8" id="KW-1185">Reference proteome</keyword>
<dbReference type="EMBL" id="JAVDRL010000012">
    <property type="protein sequence ID" value="MDR6533274.1"/>
    <property type="molecule type" value="Genomic_DNA"/>
</dbReference>
<comment type="similarity">
    <text evidence="4">Belongs to the glycosyl hydrolase 5 (cellulase A) family.</text>
</comment>
<gene>
    <name evidence="7" type="ORF">J2800_004036</name>
</gene>
<keyword evidence="1 5" id="KW-0732">Signal</keyword>
<evidence type="ECO:0000259" key="6">
    <source>
        <dbReference type="Pfam" id="PF00150"/>
    </source>
</evidence>
<comment type="caution">
    <text evidence="7">The sequence shown here is derived from an EMBL/GenBank/DDBJ whole genome shotgun (WGS) entry which is preliminary data.</text>
</comment>
<evidence type="ECO:0000313" key="7">
    <source>
        <dbReference type="EMBL" id="MDR6533274.1"/>
    </source>
</evidence>
<dbReference type="Pfam" id="PF00150">
    <property type="entry name" value="Cellulase"/>
    <property type="match status" value="1"/>
</dbReference>
<dbReference type="RefSeq" id="WP_310034116.1">
    <property type="nucleotide sequence ID" value="NZ_JAVDRL010000012.1"/>
</dbReference>
<organism evidence="7 8">
    <name type="scientific">Caulobacter rhizosphaerae</name>
    <dbReference type="NCBI Taxonomy" id="2010972"/>
    <lineage>
        <taxon>Bacteria</taxon>
        <taxon>Pseudomonadati</taxon>
        <taxon>Pseudomonadota</taxon>
        <taxon>Alphaproteobacteria</taxon>
        <taxon>Caulobacterales</taxon>
        <taxon>Caulobacteraceae</taxon>
        <taxon>Caulobacter</taxon>
    </lineage>
</organism>
<dbReference type="InterPro" id="IPR050386">
    <property type="entry name" value="Glycosyl_hydrolase_5"/>
</dbReference>
<keyword evidence="2 4" id="KW-0378">Hydrolase</keyword>
<sequence length="337" mass="37780">MVKTLQALIRPLAALGLASALIALPAAAREISPLDQVRTMTRGVNVLGYDPLWKDPAKGRFQMRHFKTIKDGGFNTVRLNLHAFEHMDADNRLDPAWLKTLDQVVDAALAQKLTVILDEHDFNVCGEDPAACKPKLVAFWKQIGEHYRDAPDQVVFELLNEPCKGLTDEVWNAWVAELLPVVRATNPTRNVVVGPAFWNNISHLDQLKLPEGDRHLIATVHYYLPMEFTHQGASWNPATPETGVTWGTDAERRRMKADFDGVQAWAKAHGRPMLLGEFGAYDKGDMASRAAYTAAAAREAEARGWAWAYWQFDSDFIAYDIGKDAWVEPIRKALVPR</sequence>
<evidence type="ECO:0000313" key="8">
    <source>
        <dbReference type="Proteomes" id="UP001262754"/>
    </source>
</evidence>
<dbReference type="PANTHER" id="PTHR31297:SF17">
    <property type="entry name" value="ENDOGLUCANASE"/>
    <property type="match status" value="1"/>
</dbReference>
<dbReference type="Proteomes" id="UP001262754">
    <property type="component" value="Unassembled WGS sequence"/>
</dbReference>
<evidence type="ECO:0000256" key="2">
    <source>
        <dbReference type="ARBA" id="ARBA00022801"/>
    </source>
</evidence>
<feature type="signal peptide" evidence="5">
    <location>
        <begin position="1"/>
        <end position="28"/>
    </location>
</feature>
<evidence type="ECO:0000256" key="5">
    <source>
        <dbReference type="SAM" id="SignalP"/>
    </source>
</evidence>
<dbReference type="InterPro" id="IPR001547">
    <property type="entry name" value="Glyco_hydro_5"/>
</dbReference>
<evidence type="ECO:0000256" key="3">
    <source>
        <dbReference type="ARBA" id="ARBA00023295"/>
    </source>
</evidence>
<reference evidence="7 8" key="1">
    <citation type="submission" date="2023-07" db="EMBL/GenBank/DDBJ databases">
        <title>Sorghum-associated microbial communities from plants grown in Nebraska, USA.</title>
        <authorList>
            <person name="Schachtman D."/>
        </authorList>
    </citation>
    <scope>NUCLEOTIDE SEQUENCE [LARGE SCALE GENOMIC DNA]</scope>
    <source>
        <strain evidence="7 8">DS2154</strain>
    </source>
</reference>
<name>A0ABU1N494_9CAUL</name>
<evidence type="ECO:0000256" key="1">
    <source>
        <dbReference type="ARBA" id="ARBA00022729"/>
    </source>
</evidence>
<protein>
    <submittedName>
        <fullName evidence="7">Endoglucanase</fullName>
        <ecNumber evidence="7">3.2.1.4</ecNumber>
    </submittedName>
</protein>
<proteinExistence type="inferred from homology"/>
<dbReference type="EC" id="3.2.1.4" evidence="7"/>
<dbReference type="InterPro" id="IPR017853">
    <property type="entry name" value="GH"/>
</dbReference>
<feature type="domain" description="Glycoside hydrolase family 5" evidence="6">
    <location>
        <begin position="63"/>
        <end position="313"/>
    </location>
</feature>
<dbReference type="SUPFAM" id="SSF51445">
    <property type="entry name" value="(Trans)glycosidases"/>
    <property type="match status" value="1"/>
</dbReference>
<dbReference type="GO" id="GO:0008810">
    <property type="term" value="F:cellulase activity"/>
    <property type="evidence" value="ECO:0007669"/>
    <property type="project" value="UniProtKB-EC"/>
</dbReference>
<feature type="chain" id="PRO_5046785233" evidence="5">
    <location>
        <begin position="29"/>
        <end position="337"/>
    </location>
</feature>
<dbReference type="Gene3D" id="3.20.20.80">
    <property type="entry name" value="Glycosidases"/>
    <property type="match status" value="1"/>
</dbReference>
<evidence type="ECO:0000256" key="4">
    <source>
        <dbReference type="RuleBase" id="RU361153"/>
    </source>
</evidence>